<dbReference type="PANTHER" id="PTHR36966">
    <property type="entry name" value="REP-ASSOCIATED TYROSINE TRANSPOSASE"/>
    <property type="match status" value="1"/>
</dbReference>
<dbReference type="SUPFAM" id="SSF143422">
    <property type="entry name" value="Transposase IS200-like"/>
    <property type="match status" value="1"/>
</dbReference>
<dbReference type="SMART" id="SM01321">
    <property type="entry name" value="Y1_Tnp"/>
    <property type="match status" value="1"/>
</dbReference>
<evidence type="ECO:0000313" key="3">
    <source>
        <dbReference type="Proteomes" id="UP001236507"/>
    </source>
</evidence>
<organism evidence="2 3">
    <name type="scientific">Flectobacillus roseus</name>
    <dbReference type="NCBI Taxonomy" id="502259"/>
    <lineage>
        <taxon>Bacteria</taxon>
        <taxon>Pseudomonadati</taxon>
        <taxon>Bacteroidota</taxon>
        <taxon>Cytophagia</taxon>
        <taxon>Cytophagales</taxon>
        <taxon>Flectobacillaceae</taxon>
        <taxon>Flectobacillus</taxon>
    </lineage>
</organism>
<dbReference type="InterPro" id="IPR036515">
    <property type="entry name" value="Transposase_17_sf"/>
</dbReference>
<comment type="caution">
    <text evidence="2">The sequence shown here is derived from an EMBL/GenBank/DDBJ whole genome shotgun (WGS) entry which is preliminary data.</text>
</comment>
<evidence type="ECO:0000313" key="2">
    <source>
        <dbReference type="EMBL" id="MDI9860801.1"/>
    </source>
</evidence>
<dbReference type="InterPro" id="IPR002686">
    <property type="entry name" value="Transposase_17"/>
</dbReference>
<proteinExistence type="predicted"/>
<keyword evidence="3" id="KW-1185">Reference proteome</keyword>
<reference evidence="2 3" key="1">
    <citation type="submission" date="2023-05" db="EMBL/GenBank/DDBJ databases">
        <title>Novel species of genus Flectobacillus isolated from stream in China.</title>
        <authorList>
            <person name="Lu H."/>
        </authorList>
    </citation>
    <scope>NUCLEOTIDE SEQUENCE [LARGE SCALE GENOMIC DNA]</scope>
    <source>
        <strain evidence="2 3">KCTC 42575</strain>
    </source>
</reference>
<evidence type="ECO:0000259" key="1">
    <source>
        <dbReference type="SMART" id="SM01321"/>
    </source>
</evidence>
<accession>A0ABT6YC70</accession>
<protein>
    <recommendedName>
        <fullName evidence="1">Transposase IS200-like domain-containing protein</fullName>
    </recommendedName>
</protein>
<dbReference type="Proteomes" id="UP001236507">
    <property type="component" value="Unassembled WGS sequence"/>
</dbReference>
<dbReference type="InterPro" id="IPR052715">
    <property type="entry name" value="RAYT_transposase"/>
</dbReference>
<dbReference type="RefSeq" id="WP_283345407.1">
    <property type="nucleotide sequence ID" value="NZ_JASHIF010000013.1"/>
</dbReference>
<name>A0ABT6YC70_9BACT</name>
<dbReference type="EMBL" id="JASHIF010000013">
    <property type="protein sequence ID" value="MDI9860801.1"/>
    <property type="molecule type" value="Genomic_DNA"/>
</dbReference>
<dbReference type="Gene3D" id="3.30.70.1290">
    <property type="entry name" value="Transposase IS200-like"/>
    <property type="match status" value="1"/>
</dbReference>
<gene>
    <name evidence="2" type="ORF">QM524_16410</name>
</gene>
<feature type="domain" description="Transposase IS200-like" evidence="1">
    <location>
        <begin position="50"/>
        <end position="198"/>
    </location>
</feature>
<sequence length="213" mass="25247">TQTLRLYSFFLYLDDFYIYQYSCTTLIITMDKFKNKYRIQSVRASWWDYASFAPYFITICTKNREHYFGEIQNGNMILSDIGTIVEKEWINTFRLRPDMNLGQGEFIVMPNHFHAIIIIGENEYNIPSYISKKSEKTNNNVFGPQSKNLAAIVRGFKSTVTAHARKIHAEFAWQERFHEHITKNKDSFIKISDYIATNPVRWDEDCYKTIQEI</sequence>
<dbReference type="PANTHER" id="PTHR36966:SF1">
    <property type="entry name" value="REP-ASSOCIATED TYROSINE TRANSPOSASE"/>
    <property type="match status" value="1"/>
</dbReference>
<feature type="non-terminal residue" evidence="2">
    <location>
        <position position="1"/>
    </location>
</feature>